<organism evidence="6">
    <name type="scientific">Darwinula stevensoni</name>
    <dbReference type="NCBI Taxonomy" id="69355"/>
    <lineage>
        <taxon>Eukaryota</taxon>
        <taxon>Metazoa</taxon>
        <taxon>Ecdysozoa</taxon>
        <taxon>Arthropoda</taxon>
        <taxon>Crustacea</taxon>
        <taxon>Oligostraca</taxon>
        <taxon>Ostracoda</taxon>
        <taxon>Podocopa</taxon>
        <taxon>Podocopida</taxon>
        <taxon>Darwinulocopina</taxon>
        <taxon>Darwinuloidea</taxon>
        <taxon>Darwinulidae</taxon>
        <taxon>Darwinula</taxon>
    </lineage>
</organism>
<dbReference type="GO" id="GO:0005737">
    <property type="term" value="C:cytoplasm"/>
    <property type="evidence" value="ECO:0007669"/>
    <property type="project" value="InterPro"/>
</dbReference>
<evidence type="ECO:0000256" key="3">
    <source>
        <dbReference type="ARBA" id="ARBA00022833"/>
    </source>
</evidence>
<name>A0A7R8XBV8_9CRUS</name>
<sequence>MEVDLGFVEPCHPWQVQSKYFPSKVGSVPAWLNLKDLPHPSELQCGVCRSPCIFLCQIYAPVEDCETCFHRILFVFLCRNPSCCAPEHHGKNFVIFRNQLPRVNDFYAPKPPVEQEQDADCPSASDHVPLCWICGCLGRNSCSSCKIAQYCSREHQRMDWKKKHKSECKDEAWKQDCKQNEKCHIGDKGGILFPQYQLVIEAEEQAQNDVKVEKSEEELLKEFQSLSDTLGASRIDEKELLAMACKGEEDRVFQQFSETIKREPEQVIRYSRTSSPLWVSDKKRPSESDIPPCHCGAPRKFEFQILPQMLIHLRVDERDSESIDWGTIAFFTCSQDCHQDSCPPYHKEYAWLQQFTGYSKIN</sequence>
<dbReference type="OrthoDB" id="443682at2759"/>
<evidence type="ECO:0000256" key="4">
    <source>
        <dbReference type="PROSITE-ProRule" id="PRU00134"/>
    </source>
</evidence>
<reference evidence="6" key="1">
    <citation type="submission" date="2020-11" db="EMBL/GenBank/DDBJ databases">
        <authorList>
            <person name="Tran Van P."/>
        </authorList>
    </citation>
    <scope>NUCLEOTIDE SEQUENCE</scope>
</reference>
<evidence type="ECO:0000313" key="6">
    <source>
        <dbReference type="EMBL" id="CAD7243456.1"/>
    </source>
</evidence>
<dbReference type="AlphaFoldDB" id="A0A7R8XBV8"/>
<keyword evidence="1" id="KW-0479">Metal-binding</keyword>
<keyword evidence="3" id="KW-0862">Zinc</keyword>
<dbReference type="PANTHER" id="PTHR12298">
    <property type="entry name" value="PCDC2 PROGRAMMED CELL DEATH PROTEIN 2 -RELATED"/>
    <property type="match status" value="1"/>
</dbReference>
<dbReference type="InterPro" id="IPR007320">
    <property type="entry name" value="PDCD2_C"/>
</dbReference>
<dbReference type="Pfam" id="PF04194">
    <property type="entry name" value="PDCD2_C"/>
    <property type="match status" value="1"/>
</dbReference>
<dbReference type="Pfam" id="PF01753">
    <property type="entry name" value="zf-MYND"/>
    <property type="match status" value="1"/>
</dbReference>
<evidence type="ECO:0000259" key="5">
    <source>
        <dbReference type="PROSITE" id="PS50865"/>
    </source>
</evidence>
<feature type="domain" description="MYND-type" evidence="5">
    <location>
        <begin position="131"/>
        <end position="168"/>
    </location>
</feature>
<keyword evidence="2 4" id="KW-0863">Zinc-finger</keyword>
<accession>A0A7R8XBV8</accession>
<evidence type="ECO:0000313" key="7">
    <source>
        <dbReference type="Proteomes" id="UP000677054"/>
    </source>
</evidence>
<dbReference type="EMBL" id="CAJPEV010000435">
    <property type="protein sequence ID" value="CAG0885245.1"/>
    <property type="molecule type" value="Genomic_DNA"/>
</dbReference>
<evidence type="ECO:0000256" key="1">
    <source>
        <dbReference type="ARBA" id="ARBA00022723"/>
    </source>
</evidence>
<gene>
    <name evidence="6" type="ORF">DSTB1V02_LOCUS3379</name>
</gene>
<dbReference type="Gene3D" id="6.10.140.2220">
    <property type="match status" value="1"/>
</dbReference>
<dbReference type="SUPFAM" id="SSF144232">
    <property type="entry name" value="HIT/MYND zinc finger-like"/>
    <property type="match status" value="1"/>
</dbReference>
<dbReference type="GO" id="GO:0008270">
    <property type="term" value="F:zinc ion binding"/>
    <property type="evidence" value="ECO:0007669"/>
    <property type="project" value="UniProtKB-KW"/>
</dbReference>
<evidence type="ECO:0000256" key="2">
    <source>
        <dbReference type="ARBA" id="ARBA00022771"/>
    </source>
</evidence>
<proteinExistence type="predicted"/>
<dbReference type="PANTHER" id="PTHR12298:SF4">
    <property type="entry name" value="PROGRAMMED CELL DEATH PROTEIN 2"/>
    <property type="match status" value="1"/>
</dbReference>
<protein>
    <recommendedName>
        <fullName evidence="5">MYND-type domain-containing protein</fullName>
    </recommendedName>
</protein>
<dbReference type="InterPro" id="IPR002893">
    <property type="entry name" value="Znf_MYND"/>
</dbReference>
<dbReference type="GO" id="GO:0005634">
    <property type="term" value="C:nucleus"/>
    <property type="evidence" value="ECO:0007669"/>
    <property type="project" value="TreeGrafter"/>
</dbReference>
<keyword evidence="7" id="KW-1185">Reference proteome</keyword>
<dbReference type="Proteomes" id="UP000677054">
    <property type="component" value="Unassembled WGS sequence"/>
</dbReference>
<dbReference type="PROSITE" id="PS50865">
    <property type="entry name" value="ZF_MYND_2"/>
    <property type="match status" value="1"/>
</dbReference>
<dbReference type="EMBL" id="LR899952">
    <property type="protein sequence ID" value="CAD7243456.1"/>
    <property type="molecule type" value="Genomic_DNA"/>
</dbReference>